<keyword evidence="2" id="KW-1185">Reference proteome</keyword>
<dbReference type="RefSeq" id="WP_145105529.1">
    <property type="nucleotide sequence ID" value="NZ_CP036349.1"/>
</dbReference>
<dbReference type="AlphaFoldDB" id="A0A518K2L3"/>
<accession>A0A518K2L3</accession>
<name>A0A518K2L3_9BACT</name>
<reference evidence="1 2" key="1">
    <citation type="submission" date="2019-02" db="EMBL/GenBank/DDBJ databases">
        <title>Deep-cultivation of Planctomycetes and their phenomic and genomic characterization uncovers novel biology.</title>
        <authorList>
            <person name="Wiegand S."/>
            <person name="Jogler M."/>
            <person name="Boedeker C."/>
            <person name="Pinto D."/>
            <person name="Vollmers J."/>
            <person name="Rivas-Marin E."/>
            <person name="Kohn T."/>
            <person name="Peeters S.H."/>
            <person name="Heuer A."/>
            <person name="Rast P."/>
            <person name="Oberbeckmann S."/>
            <person name="Bunk B."/>
            <person name="Jeske O."/>
            <person name="Meyerdierks A."/>
            <person name="Storesund J.E."/>
            <person name="Kallscheuer N."/>
            <person name="Luecker S."/>
            <person name="Lage O.M."/>
            <person name="Pohl T."/>
            <person name="Merkel B.J."/>
            <person name="Hornburger P."/>
            <person name="Mueller R.-W."/>
            <person name="Bruemmer F."/>
            <person name="Labrenz M."/>
            <person name="Spormann A.M."/>
            <person name="Op den Camp H."/>
            <person name="Overmann J."/>
            <person name="Amann R."/>
            <person name="Jetten M.S.M."/>
            <person name="Mascher T."/>
            <person name="Medema M.H."/>
            <person name="Devos D.P."/>
            <person name="Kaster A.-K."/>
            <person name="Ovreas L."/>
            <person name="Rohde M."/>
            <person name="Galperin M.Y."/>
            <person name="Jogler C."/>
        </authorList>
    </citation>
    <scope>NUCLEOTIDE SEQUENCE [LARGE SCALE GENOMIC DNA]</scope>
    <source>
        <strain evidence="1 2">Spa11</strain>
    </source>
</reference>
<dbReference type="InterPro" id="IPR036390">
    <property type="entry name" value="WH_DNA-bd_sf"/>
</dbReference>
<evidence type="ECO:0000313" key="1">
    <source>
        <dbReference type="EMBL" id="QDV72010.1"/>
    </source>
</evidence>
<dbReference type="Pfam" id="PF10711">
    <property type="entry name" value="DUF2513"/>
    <property type="match status" value="1"/>
</dbReference>
<dbReference type="SUPFAM" id="SSF46785">
    <property type="entry name" value="Winged helix' DNA-binding domain"/>
    <property type="match status" value="1"/>
</dbReference>
<evidence type="ECO:0000313" key="2">
    <source>
        <dbReference type="Proteomes" id="UP000316426"/>
    </source>
</evidence>
<dbReference type="Proteomes" id="UP000316426">
    <property type="component" value="Chromosome"/>
</dbReference>
<dbReference type="EMBL" id="CP036349">
    <property type="protein sequence ID" value="QDV72010.1"/>
    <property type="molecule type" value="Genomic_DNA"/>
</dbReference>
<organism evidence="1 2">
    <name type="scientific">Botrimarina mediterranea</name>
    <dbReference type="NCBI Taxonomy" id="2528022"/>
    <lineage>
        <taxon>Bacteria</taxon>
        <taxon>Pseudomonadati</taxon>
        <taxon>Planctomycetota</taxon>
        <taxon>Planctomycetia</taxon>
        <taxon>Pirellulales</taxon>
        <taxon>Lacipirellulaceae</taxon>
        <taxon>Botrimarina</taxon>
    </lineage>
</organism>
<sequence length="234" mass="26943">MKRDLDLCRQLLADIEGHGPDCAVTALRPGVTGEADETLRYHVRLLIDAGLVKEVDRPAGGVPCVRLTNAGHELLELAHSEARWREAKWVVAERTGTQSLTVIRSVLAQWAHEAAVYGESWRPRRGYRPQAPYRPAFHRVQPRYRFERDVEPHLADPRLAEPRYVEPRFTTTTARSPYSYLERFDWRDGAEREAFYRDNLYREPLSRDGFYRDAVYRAGDEFGADGVTLPTYVV</sequence>
<protein>
    <recommendedName>
        <fullName evidence="3">DUF2513 domain-containing protein</fullName>
    </recommendedName>
</protein>
<dbReference type="InterPro" id="IPR019650">
    <property type="entry name" value="DUF2513"/>
</dbReference>
<dbReference type="KEGG" id="bmei:Spa11_01800"/>
<evidence type="ECO:0008006" key="3">
    <source>
        <dbReference type="Google" id="ProtNLM"/>
    </source>
</evidence>
<gene>
    <name evidence="1" type="ORF">Spa11_01800</name>
</gene>
<proteinExistence type="predicted"/>